<keyword evidence="3" id="KW-1185">Reference proteome</keyword>
<feature type="transmembrane region" description="Helical" evidence="1">
    <location>
        <begin position="12"/>
        <end position="30"/>
    </location>
</feature>
<accession>A0A6N7VWB6</accession>
<dbReference type="Proteomes" id="UP000470875">
    <property type="component" value="Unassembled WGS sequence"/>
</dbReference>
<dbReference type="RefSeq" id="WP_154546422.1">
    <property type="nucleotide sequence ID" value="NZ_VULO01000015.1"/>
</dbReference>
<feature type="transmembrane region" description="Helical" evidence="1">
    <location>
        <begin position="108"/>
        <end position="126"/>
    </location>
</feature>
<keyword evidence="1" id="KW-1133">Transmembrane helix</keyword>
<dbReference type="EMBL" id="VULO01000015">
    <property type="protein sequence ID" value="MSS85290.1"/>
    <property type="molecule type" value="Genomic_DNA"/>
</dbReference>
<keyword evidence="1" id="KW-0812">Transmembrane</keyword>
<proteinExistence type="predicted"/>
<feature type="transmembrane region" description="Helical" evidence="1">
    <location>
        <begin position="36"/>
        <end position="55"/>
    </location>
</feature>
<feature type="transmembrane region" description="Helical" evidence="1">
    <location>
        <begin position="157"/>
        <end position="174"/>
    </location>
</feature>
<evidence type="ECO:0000256" key="1">
    <source>
        <dbReference type="SAM" id="Phobius"/>
    </source>
</evidence>
<organism evidence="2 3">
    <name type="scientific">Scrofimicrobium canadense</name>
    <dbReference type="NCBI Taxonomy" id="2652290"/>
    <lineage>
        <taxon>Bacteria</taxon>
        <taxon>Bacillati</taxon>
        <taxon>Actinomycetota</taxon>
        <taxon>Actinomycetes</taxon>
        <taxon>Actinomycetales</taxon>
        <taxon>Actinomycetaceae</taxon>
        <taxon>Scrofimicrobium</taxon>
    </lineage>
</organism>
<gene>
    <name evidence="2" type="ORF">FYJ24_11095</name>
</gene>
<sequence>MPILEEATRTRVLSYVSAGFVVGIGLLCMTQSSSPAFYIGCFLPLGGLFLIRDRANHFFRPLHVKTWDVVMGLVLAALACVVVTGVILNAARQPTFVEGFSIEKFYEGPFAALGLQAASIVFFCSFSRCMPRVVALFLSVFMMSVYQTVLVGWDTPQLLLVFMPLEWIFLYGYVKTRSIVAVMTGRIAFALSVMSMQGLAYLVR</sequence>
<keyword evidence="1" id="KW-0472">Membrane</keyword>
<dbReference type="AlphaFoldDB" id="A0A6N7VWB6"/>
<feature type="transmembrane region" description="Helical" evidence="1">
    <location>
        <begin position="67"/>
        <end position="88"/>
    </location>
</feature>
<reference evidence="2 3" key="1">
    <citation type="submission" date="2019-08" db="EMBL/GenBank/DDBJ databases">
        <title>In-depth cultivation of the pig gut microbiome towards novel bacterial diversity and tailored functional studies.</title>
        <authorList>
            <person name="Wylensek D."/>
            <person name="Hitch T.C.A."/>
            <person name="Clavel T."/>
        </authorList>
    </citation>
    <scope>NUCLEOTIDE SEQUENCE [LARGE SCALE GENOMIC DNA]</scope>
    <source>
        <strain evidence="2 3">WB03_NA08</strain>
    </source>
</reference>
<feature type="transmembrane region" description="Helical" evidence="1">
    <location>
        <begin position="133"/>
        <end position="151"/>
    </location>
</feature>
<comment type="caution">
    <text evidence="2">The sequence shown here is derived from an EMBL/GenBank/DDBJ whole genome shotgun (WGS) entry which is preliminary data.</text>
</comment>
<evidence type="ECO:0000313" key="3">
    <source>
        <dbReference type="Proteomes" id="UP000470875"/>
    </source>
</evidence>
<name>A0A6N7VWB6_9ACTO</name>
<feature type="transmembrane region" description="Helical" evidence="1">
    <location>
        <begin position="186"/>
        <end position="203"/>
    </location>
</feature>
<evidence type="ECO:0000313" key="2">
    <source>
        <dbReference type="EMBL" id="MSS85290.1"/>
    </source>
</evidence>
<protein>
    <submittedName>
        <fullName evidence="2">Uncharacterized protein</fullName>
    </submittedName>
</protein>